<feature type="transmembrane region" description="Helical" evidence="1">
    <location>
        <begin position="216"/>
        <end position="234"/>
    </location>
</feature>
<feature type="transmembrane region" description="Helical" evidence="1">
    <location>
        <begin position="345"/>
        <end position="367"/>
    </location>
</feature>
<sequence length="429" mass="44797">MPQRLPSCRVVLRSAGIVQGMGAGHSHGGHDLEHVEVGARARTILVVFLAVVGVLSVAGMIWLWPGSGEMESQVKRQVGSANYSFEQATITQLEYSCENVGPTEPTCHTATVELTSGPEKGQQVQIILQGPAAQAGLRPGDGISVGRVDLKENGVNYNYETASRHPVLIVMGVLFVLVVAAVARWKGLFALLGLGIAGAVLTGFMLPALLVGKPGIIVAIVGGTAIMFVVLYVAHGVSIRTSTALAGTLIGVAITAGLGAVSTWAARLSGFADDHDFTLASVAPNLNFRELLMVAIIIGGLGVLNDVTITQSSAVWELRAAAPSMSRMKLFAAGMRIGRDHIASTIYTIVFAYAGSALVILLTLYYTERPALALLNAEMFSGEIIRTLGSAIGLILSVPITTGIAALTVAGPKPEDDAASFRPRHAETA</sequence>
<keyword evidence="1" id="KW-0812">Transmembrane</keyword>
<dbReference type="Proteomes" id="UP000280935">
    <property type="component" value="Unassembled WGS sequence"/>
</dbReference>
<dbReference type="OrthoDB" id="5846312at2"/>
<feature type="transmembrane region" description="Helical" evidence="1">
    <location>
        <begin position="188"/>
        <end position="210"/>
    </location>
</feature>
<dbReference type="AlphaFoldDB" id="A0A3P1WPD5"/>
<dbReference type="PANTHER" id="PTHR41771">
    <property type="entry name" value="MEMBRANE PROTEIN-RELATED"/>
    <property type="match status" value="1"/>
</dbReference>
<dbReference type="PANTHER" id="PTHR41771:SF1">
    <property type="entry name" value="MEMBRANE PROTEIN"/>
    <property type="match status" value="1"/>
</dbReference>
<evidence type="ECO:0000256" key="1">
    <source>
        <dbReference type="SAM" id="Phobius"/>
    </source>
</evidence>
<proteinExistence type="predicted"/>
<reference evidence="2 3" key="1">
    <citation type="submission" date="2018-11" db="EMBL/GenBank/DDBJ databases">
        <title>Genomes From Bacteria Associated with the Canine Oral Cavity: a Test Case for Automated Genome-Based Taxonomic Assignment.</title>
        <authorList>
            <person name="Coil D.A."/>
            <person name="Jospin G."/>
            <person name="Darling A.E."/>
            <person name="Wallis C."/>
            <person name="Davis I.J."/>
            <person name="Harris S."/>
            <person name="Eisen J.A."/>
            <person name="Holcombe L.J."/>
            <person name="O'Flynn C."/>
        </authorList>
    </citation>
    <scope>NUCLEOTIDE SEQUENCE [LARGE SCALE GENOMIC DNA]</scope>
    <source>
        <strain evidence="2 3">OH2822_COT-296</strain>
    </source>
</reference>
<evidence type="ECO:0000313" key="2">
    <source>
        <dbReference type="EMBL" id="RRD48105.1"/>
    </source>
</evidence>
<protein>
    <submittedName>
        <fullName evidence="2">YibE/F family protein</fullName>
    </submittedName>
</protein>
<accession>A0A3P1WPD5</accession>
<keyword evidence="1" id="KW-0472">Membrane</keyword>
<gene>
    <name evidence="2" type="ORF">EII35_14320</name>
</gene>
<feature type="transmembrane region" description="Helical" evidence="1">
    <location>
        <begin position="44"/>
        <end position="64"/>
    </location>
</feature>
<keyword evidence="1" id="KW-1133">Transmembrane helix</keyword>
<feature type="transmembrane region" description="Helical" evidence="1">
    <location>
        <begin position="387"/>
        <end position="410"/>
    </location>
</feature>
<feature type="transmembrane region" description="Helical" evidence="1">
    <location>
        <begin position="286"/>
        <end position="304"/>
    </location>
</feature>
<dbReference type="InterPro" id="IPR012507">
    <property type="entry name" value="YibE_F"/>
</dbReference>
<comment type="caution">
    <text evidence="2">The sequence shown here is derived from an EMBL/GenBank/DDBJ whole genome shotgun (WGS) entry which is preliminary data.</text>
</comment>
<dbReference type="EMBL" id="RQYT01000054">
    <property type="protein sequence ID" value="RRD48105.1"/>
    <property type="molecule type" value="Genomic_DNA"/>
</dbReference>
<dbReference type="Pfam" id="PF07907">
    <property type="entry name" value="YibE_F"/>
    <property type="match status" value="1"/>
</dbReference>
<evidence type="ECO:0000313" key="3">
    <source>
        <dbReference type="Proteomes" id="UP000280935"/>
    </source>
</evidence>
<name>A0A3P1WPD5_9ACTN</name>
<organism evidence="2 3">
    <name type="scientific">Arachnia propionica</name>
    <dbReference type="NCBI Taxonomy" id="1750"/>
    <lineage>
        <taxon>Bacteria</taxon>
        <taxon>Bacillati</taxon>
        <taxon>Actinomycetota</taxon>
        <taxon>Actinomycetes</taxon>
        <taxon>Propionibacteriales</taxon>
        <taxon>Propionibacteriaceae</taxon>
        <taxon>Arachnia</taxon>
    </lineage>
</organism>
<feature type="transmembrane region" description="Helical" evidence="1">
    <location>
        <begin position="165"/>
        <end position="183"/>
    </location>
</feature>
<feature type="transmembrane region" description="Helical" evidence="1">
    <location>
        <begin position="246"/>
        <end position="266"/>
    </location>
</feature>